<evidence type="ECO:0000256" key="3">
    <source>
        <dbReference type="ARBA" id="ARBA00005316"/>
    </source>
</evidence>
<dbReference type="PANTHER" id="PTHR21072">
    <property type="entry name" value="GPI TRANSAMIDASE COMPONENT PIG-S"/>
    <property type="match status" value="1"/>
</dbReference>
<keyword evidence="7 10" id="KW-1133">Transmembrane helix</keyword>
<dbReference type="GO" id="GO:0042765">
    <property type="term" value="C:GPI-anchor transamidase complex"/>
    <property type="evidence" value="ECO:0007669"/>
    <property type="project" value="InterPro"/>
</dbReference>
<evidence type="ECO:0008006" key="13">
    <source>
        <dbReference type="Google" id="ProtNLM"/>
    </source>
</evidence>
<evidence type="ECO:0000256" key="10">
    <source>
        <dbReference type="SAM" id="Phobius"/>
    </source>
</evidence>
<accession>A0A8H7V8T3</accession>
<dbReference type="GO" id="GO:0006506">
    <property type="term" value="P:GPI anchor biosynthetic process"/>
    <property type="evidence" value="ECO:0007669"/>
    <property type="project" value="UniProtKB-UniPathway"/>
</dbReference>
<evidence type="ECO:0000256" key="9">
    <source>
        <dbReference type="ARBA" id="ARBA00023180"/>
    </source>
</evidence>
<evidence type="ECO:0000256" key="6">
    <source>
        <dbReference type="ARBA" id="ARBA00022824"/>
    </source>
</evidence>
<comment type="caution">
    <text evidence="11">The sequence shown here is derived from an EMBL/GenBank/DDBJ whole genome shotgun (WGS) entry which is preliminary data.</text>
</comment>
<comment type="similarity">
    <text evidence="3">Belongs to the PIGS family.</text>
</comment>
<dbReference type="PANTHER" id="PTHR21072:SF13">
    <property type="entry name" value="GPI TRANSAMIDASE COMPONENT PIG-S"/>
    <property type="match status" value="1"/>
</dbReference>
<evidence type="ECO:0000256" key="5">
    <source>
        <dbReference type="ARBA" id="ARBA00022692"/>
    </source>
</evidence>
<dbReference type="GO" id="GO:0016255">
    <property type="term" value="P:attachment of GPI anchor to protein"/>
    <property type="evidence" value="ECO:0007669"/>
    <property type="project" value="InterPro"/>
</dbReference>
<gene>
    <name evidence="11" type="ORF">INT47_001900</name>
</gene>
<keyword evidence="5 10" id="KW-0812">Transmembrane</keyword>
<dbReference type="AlphaFoldDB" id="A0A8H7V8T3"/>
<comment type="subcellular location">
    <subcellularLocation>
        <location evidence="1">Endoplasmic reticulum membrane</location>
        <topology evidence="1">Multi-pass membrane protein</topology>
    </subcellularLocation>
</comment>
<evidence type="ECO:0000256" key="4">
    <source>
        <dbReference type="ARBA" id="ARBA00022502"/>
    </source>
</evidence>
<keyword evidence="9" id="KW-0325">Glycoprotein</keyword>
<protein>
    <recommendedName>
        <fullName evidence="13">Phosphatidylinositol-glycan biosynthesis class S protein</fullName>
    </recommendedName>
</protein>
<keyword evidence="6" id="KW-0256">Endoplasmic reticulum</keyword>
<evidence type="ECO:0000256" key="2">
    <source>
        <dbReference type="ARBA" id="ARBA00004687"/>
    </source>
</evidence>
<dbReference type="Proteomes" id="UP000603453">
    <property type="component" value="Unassembled WGS sequence"/>
</dbReference>
<evidence type="ECO:0000256" key="8">
    <source>
        <dbReference type="ARBA" id="ARBA00023136"/>
    </source>
</evidence>
<keyword evidence="12" id="KW-1185">Reference proteome</keyword>
<comment type="pathway">
    <text evidence="2">Glycolipid biosynthesis; glycosylphosphatidylinositol-anchor biosynthesis.</text>
</comment>
<evidence type="ECO:0000256" key="7">
    <source>
        <dbReference type="ARBA" id="ARBA00022989"/>
    </source>
</evidence>
<dbReference type="Pfam" id="PF10510">
    <property type="entry name" value="PIG-S"/>
    <property type="match status" value="1"/>
</dbReference>
<proteinExistence type="inferred from homology"/>
<keyword evidence="8 10" id="KW-0472">Membrane</keyword>
<name>A0A8H7V8T3_9FUNG</name>
<dbReference type="InterPro" id="IPR019540">
    <property type="entry name" value="PtdIno-glycan_biosynth_class_S"/>
</dbReference>
<reference evidence="11" key="1">
    <citation type="submission" date="2020-12" db="EMBL/GenBank/DDBJ databases">
        <title>Metabolic potential, ecology and presence of endohyphal bacteria is reflected in genomic diversity of Mucoromycotina.</title>
        <authorList>
            <person name="Muszewska A."/>
            <person name="Okrasinska A."/>
            <person name="Steczkiewicz K."/>
            <person name="Drgas O."/>
            <person name="Orlowska M."/>
            <person name="Perlinska-Lenart U."/>
            <person name="Aleksandrzak-Piekarczyk T."/>
            <person name="Szatraj K."/>
            <person name="Zielenkiewicz U."/>
            <person name="Pilsyk S."/>
            <person name="Malc E."/>
            <person name="Mieczkowski P."/>
            <person name="Kruszewska J.S."/>
            <person name="Biernat P."/>
            <person name="Pawlowska J."/>
        </authorList>
    </citation>
    <scope>NUCLEOTIDE SEQUENCE</scope>
    <source>
        <strain evidence="11">WA0000017839</strain>
    </source>
</reference>
<organism evidence="11 12">
    <name type="scientific">Mucor saturninus</name>
    <dbReference type="NCBI Taxonomy" id="64648"/>
    <lineage>
        <taxon>Eukaryota</taxon>
        <taxon>Fungi</taxon>
        <taxon>Fungi incertae sedis</taxon>
        <taxon>Mucoromycota</taxon>
        <taxon>Mucoromycotina</taxon>
        <taxon>Mucoromycetes</taxon>
        <taxon>Mucorales</taxon>
        <taxon>Mucorineae</taxon>
        <taxon>Mucoraceae</taxon>
        <taxon>Mucor</taxon>
    </lineage>
</organism>
<sequence length="547" mass="63177">MRQKVNSKKERAPSILVNDLHVYDKVTRWVVFAFWSVVLLGLPFWWKTTEVYRANLPFTEIDAWQTKQACDFIMPTTFIIYIPTPWSMEKQDLARDIQQQLSNALSEKYRDNFPIHVSVKEEREDDTGEESIGTYFIHIEESDKVDMHVGSQRTSTIRLKDKSTIVDTLSKMIPPVYLDEYESLGNTACHVEKMDKNDVASMRALKYSSQYETTFSLMNNNPDHMKMDWDIRDAVKTYLTPFLKEVAVVSNFTIDSQIQNYAPLSLRPKFKQRENRPSYYYFEPRDLPHFVNSAEWNLGKWEKPPSTITSYPSINFILYVPLQEEAPLRIHDSQGNPLLTSAFLIPRWGGVVIKNPPKAATDEYRFTKKDLQPIIKIFISQLRSLIGIHDLQTKQFPTAEYDVTFEPASKTGITTLEKDNLIRSRTLENVVNTISTLKSLSQLVDEIPNMVVQDHINSKVRDSLDALTSVSEALAVENYVVALQHSIKAIELAEKAFFDPTMVSMLYFPDEHKYAIYMPLFVPISVPLIMALLKQFKALKQSKIKKE</sequence>
<evidence type="ECO:0000256" key="1">
    <source>
        <dbReference type="ARBA" id="ARBA00004477"/>
    </source>
</evidence>
<feature type="transmembrane region" description="Helical" evidence="10">
    <location>
        <begin position="29"/>
        <end position="46"/>
    </location>
</feature>
<evidence type="ECO:0000313" key="12">
    <source>
        <dbReference type="Proteomes" id="UP000603453"/>
    </source>
</evidence>
<dbReference type="OrthoDB" id="28748at2759"/>
<evidence type="ECO:0000313" key="11">
    <source>
        <dbReference type="EMBL" id="KAG2209752.1"/>
    </source>
</evidence>
<keyword evidence="4" id="KW-0337">GPI-anchor biosynthesis</keyword>
<dbReference type="EMBL" id="JAEPRD010000014">
    <property type="protein sequence ID" value="KAG2209752.1"/>
    <property type="molecule type" value="Genomic_DNA"/>
</dbReference>
<dbReference type="UniPathway" id="UPA00196"/>
<feature type="transmembrane region" description="Helical" evidence="10">
    <location>
        <begin position="514"/>
        <end position="533"/>
    </location>
</feature>